<dbReference type="SMART" id="SM00952">
    <property type="entry name" value="RAP"/>
    <property type="match status" value="1"/>
</dbReference>
<dbReference type="Proteomes" id="UP001445335">
    <property type="component" value="Unassembled WGS sequence"/>
</dbReference>
<dbReference type="GO" id="GO:0044528">
    <property type="term" value="P:regulation of mitochondrial mRNA stability"/>
    <property type="evidence" value="ECO:0007669"/>
    <property type="project" value="TreeGrafter"/>
</dbReference>
<dbReference type="PANTHER" id="PTHR21228">
    <property type="entry name" value="FAST LEU-RICH DOMAIN-CONTAINING"/>
    <property type="match status" value="1"/>
</dbReference>
<dbReference type="GO" id="GO:0000963">
    <property type="term" value="P:mitochondrial RNA processing"/>
    <property type="evidence" value="ECO:0007669"/>
    <property type="project" value="TreeGrafter"/>
</dbReference>
<gene>
    <name evidence="3" type="ORF">WJX81_006537</name>
</gene>
<feature type="region of interest" description="Disordered" evidence="1">
    <location>
        <begin position="30"/>
        <end position="75"/>
    </location>
</feature>
<dbReference type="PROSITE" id="PS51286">
    <property type="entry name" value="RAP"/>
    <property type="match status" value="1"/>
</dbReference>
<comment type="caution">
    <text evidence="3">The sequence shown here is derived from an EMBL/GenBank/DDBJ whole genome shotgun (WGS) entry which is preliminary data.</text>
</comment>
<accession>A0AAW1SLT5</accession>
<evidence type="ECO:0000256" key="1">
    <source>
        <dbReference type="SAM" id="MobiDB-lite"/>
    </source>
</evidence>
<name>A0AAW1SLT5_9CHLO</name>
<dbReference type="InterPro" id="IPR013584">
    <property type="entry name" value="RAP"/>
</dbReference>
<dbReference type="Pfam" id="PF08373">
    <property type="entry name" value="RAP"/>
    <property type="match status" value="1"/>
</dbReference>
<sequence>MRRCSAHSTRGCRALRSGLRHKGHTRLQCAAAGSANEASEGDFATETAPQRAGMPQLQRVTQRRSEGAGKPRSLPKMTAKHDEALQRLQDQAGREPGYYTRLLVGEGYEVHRHCSTPDPRLRKKYRDIRYRVNRLISLSLDWQAVLNQFRDLRPFCTAINTSTALHRIAKLSKMQHVPASTVLQEPCFIELQDHVLLVIDKMEPRQLANGIWALATLGETRQDLLDAYVDAILQADPGQFKQQELSIIMWALGTLGLSETEILARFIAEALERGLDTFEAQGMSNYVWACACLGHMDERFMHAMSAHVQEHIADYATQAVSNILWGCSVLNYYNQELYATMAEFMLEKLPDFVEQEVSNTMLAYAKMEYIDFAVMEAFEREVSRPDRLRRFTSQALSNILWSFATLRYYPTRAIDALCEAVWAVAHALNAQEISNVVWALARLAHHPGRVLAVLDPHIIARMPDMTRQAISNSLWGLATLQAMRLPSFQMLLDSMSELHITSMNIMQLSQTFQALLLAKVQQEQQPGRLRLRIDEELYRTVARSWRLQVCATVVSSFQADVSATLNFMGVPHSVEYETEDGLFSLDIVVHGPRGRVAIEVDGPFHFTINTRQPTGPTLIRRRALTGMGWMVVSVPFYDYFPLNSLTSKVHYLARLLAMVGIVVLPERLEQLSSADAEAKAAADAPALPLGSLELPRGRLKHEIAELTKRDQKALLAREDVLLGQYVPASCSGWLIAAEAGQQAHTAPAKRCSEAAGRSAERSGRRWRLRQKRTQADLAHVAQARVVQPQASGEQDQAFDLCAFIYGKKAART</sequence>
<dbReference type="PANTHER" id="PTHR21228:SF40">
    <property type="entry name" value="LD45607P"/>
    <property type="match status" value="1"/>
</dbReference>
<dbReference type="GO" id="GO:0035770">
    <property type="term" value="C:ribonucleoprotein granule"/>
    <property type="evidence" value="ECO:0007669"/>
    <property type="project" value="TreeGrafter"/>
</dbReference>
<protein>
    <recommendedName>
        <fullName evidence="2">RAP domain-containing protein</fullName>
    </recommendedName>
</protein>
<dbReference type="GO" id="GO:0003723">
    <property type="term" value="F:RNA binding"/>
    <property type="evidence" value="ECO:0007669"/>
    <property type="project" value="TreeGrafter"/>
</dbReference>
<evidence type="ECO:0000259" key="2">
    <source>
        <dbReference type="PROSITE" id="PS51286"/>
    </source>
</evidence>
<proteinExistence type="predicted"/>
<reference evidence="3 4" key="1">
    <citation type="journal article" date="2024" name="Nat. Commun.">
        <title>Phylogenomics reveals the evolutionary origins of lichenization in chlorophyte algae.</title>
        <authorList>
            <person name="Puginier C."/>
            <person name="Libourel C."/>
            <person name="Otte J."/>
            <person name="Skaloud P."/>
            <person name="Haon M."/>
            <person name="Grisel S."/>
            <person name="Petersen M."/>
            <person name="Berrin J.G."/>
            <person name="Delaux P.M."/>
            <person name="Dal Grande F."/>
            <person name="Keller J."/>
        </authorList>
    </citation>
    <scope>NUCLEOTIDE SEQUENCE [LARGE SCALE GENOMIC DNA]</scope>
    <source>
        <strain evidence="3 4">SAG 245.80</strain>
    </source>
</reference>
<dbReference type="EMBL" id="JALJOU010000001">
    <property type="protein sequence ID" value="KAK9846558.1"/>
    <property type="molecule type" value="Genomic_DNA"/>
</dbReference>
<dbReference type="InterPro" id="IPR058917">
    <property type="entry name" value="RESC6_dom"/>
</dbReference>
<dbReference type="InterPro" id="IPR016024">
    <property type="entry name" value="ARM-type_fold"/>
</dbReference>
<dbReference type="InterPro" id="IPR050870">
    <property type="entry name" value="FAST_kinase"/>
</dbReference>
<dbReference type="SUPFAM" id="SSF48371">
    <property type="entry name" value="ARM repeat"/>
    <property type="match status" value="1"/>
</dbReference>
<feature type="domain" description="RAP" evidence="2">
    <location>
        <begin position="596"/>
        <end position="654"/>
    </location>
</feature>
<feature type="region of interest" description="Disordered" evidence="1">
    <location>
        <begin position="748"/>
        <end position="767"/>
    </location>
</feature>
<dbReference type="Pfam" id="PF26188">
    <property type="entry name" value="RESC6"/>
    <property type="match status" value="1"/>
</dbReference>
<evidence type="ECO:0000313" key="4">
    <source>
        <dbReference type="Proteomes" id="UP001445335"/>
    </source>
</evidence>
<keyword evidence="4" id="KW-1185">Reference proteome</keyword>
<organism evidence="3 4">
    <name type="scientific">Elliptochloris bilobata</name>
    <dbReference type="NCBI Taxonomy" id="381761"/>
    <lineage>
        <taxon>Eukaryota</taxon>
        <taxon>Viridiplantae</taxon>
        <taxon>Chlorophyta</taxon>
        <taxon>core chlorophytes</taxon>
        <taxon>Trebouxiophyceae</taxon>
        <taxon>Trebouxiophyceae incertae sedis</taxon>
        <taxon>Elliptochloris clade</taxon>
        <taxon>Elliptochloris</taxon>
    </lineage>
</organism>
<evidence type="ECO:0000313" key="3">
    <source>
        <dbReference type="EMBL" id="KAK9846558.1"/>
    </source>
</evidence>
<dbReference type="AlphaFoldDB" id="A0AAW1SLT5"/>
<dbReference type="GO" id="GO:0005759">
    <property type="term" value="C:mitochondrial matrix"/>
    <property type="evidence" value="ECO:0007669"/>
    <property type="project" value="TreeGrafter"/>
</dbReference>